<name>A0ABP8MFG5_9BACT</name>
<evidence type="ECO:0000259" key="1">
    <source>
        <dbReference type="Pfam" id="PF13619"/>
    </source>
</evidence>
<gene>
    <name evidence="2" type="ORF">GCM10023092_04690</name>
</gene>
<keyword evidence="3" id="KW-1185">Reference proteome</keyword>
<dbReference type="InterPro" id="IPR025309">
    <property type="entry name" value="KTSC_dom"/>
</dbReference>
<comment type="caution">
    <text evidence="2">The sequence shown here is derived from an EMBL/GenBank/DDBJ whole genome shotgun (WGS) entry which is preliminary data.</text>
</comment>
<proteinExistence type="predicted"/>
<dbReference type="RefSeq" id="WP_344822280.1">
    <property type="nucleotide sequence ID" value="NZ_BAABEZ010000002.1"/>
</dbReference>
<sequence length="65" mass="7837">MPSTVIASFDYQDAQHVLDIRFHSGRVYRYENVPLAIVEALRRARSKGSYYNRQIRNKFRFMRLQ</sequence>
<dbReference type="Pfam" id="PF13619">
    <property type="entry name" value="KTSC"/>
    <property type="match status" value="1"/>
</dbReference>
<dbReference type="EMBL" id="BAABEZ010000002">
    <property type="protein sequence ID" value="GAA4449804.1"/>
    <property type="molecule type" value="Genomic_DNA"/>
</dbReference>
<organism evidence="2 3">
    <name type="scientific">Rurimicrobium arvi</name>
    <dbReference type="NCBI Taxonomy" id="2049916"/>
    <lineage>
        <taxon>Bacteria</taxon>
        <taxon>Pseudomonadati</taxon>
        <taxon>Bacteroidota</taxon>
        <taxon>Chitinophagia</taxon>
        <taxon>Chitinophagales</taxon>
        <taxon>Chitinophagaceae</taxon>
        <taxon>Rurimicrobium</taxon>
    </lineage>
</organism>
<protein>
    <recommendedName>
        <fullName evidence="1">KTSC domain-containing protein</fullName>
    </recommendedName>
</protein>
<feature type="domain" description="KTSC" evidence="1">
    <location>
        <begin position="3"/>
        <end position="59"/>
    </location>
</feature>
<reference evidence="3" key="1">
    <citation type="journal article" date="2019" name="Int. J. Syst. Evol. Microbiol.">
        <title>The Global Catalogue of Microorganisms (GCM) 10K type strain sequencing project: providing services to taxonomists for standard genome sequencing and annotation.</title>
        <authorList>
            <consortium name="The Broad Institute Genomics Platform"/>
            <consortium name="The Broad Institute Genome Sequencing Center for Infectious Disease"/>
            <person name="Wu L."/>
            <person name="Ma J."/>
        </authorList>
    </citation>
    <scope>NUCLEOTIDE SEQUENCE [LARGE SCALE GENOMIC DNA]</scope>
    <source>
        <strain evidence="3">JCM 31921</strain>
    </source>
</reference>
<dbReference type="Proteomes" id="UP001501410">
    <property type="component" value="Unassembled WGS sequence"/>
</dbReference>
<accession>A0ABP8MFG5</accession>
<evidence type="ECO:0000313" key="3">
    <source>
        <dbReference type="Proteomes" id="UP001501410"/>
    </source>
</evidence>
<evidence type="ECO:0000313" key="2">
    <source>
        <dbReference type="EMBL" id="GAA4449804.1"/>
    </source>
</evidence>